<name>A0ABS7G477_9ACTN</name>
<proteinExistence type="predicted"/>
<keyword evidence="2" id="KW-1185">Reference proteome</keyword>
<gene>
    <name evidence="1" type="ORF">K1Y72_32710</name>
</gene>
<reference evidence="1 2" key="1">
    <citation type="submission" date="2021-07" db="EMBL/GenBank/DDBJ databases">
        <title>Actinomadura sp. PM05-2 isolated from lichen.</title>
        <authorList>
            <person name="Somphong A."/>
            <person name="Phongsopitanun W."/>
            <person name="Tanasupawat S."/>
            <person name="Peongsungnone V."/>
        </authorList>
    </citation>
    <scope>NUCLEOTIDE SEQUENCE [LARGE SCALE GENOMIC DNA]</scope>
    <source>
        <strain evidence="1 2">PM05-2</strain>
    </source>
</reference>
<evidence type="ECO:0000313" key="2">
    <source>
        <dbReference type="Proteomes" id="UP000774570"/>
    </source>
</evidence>
<protein>
    <submittedName>
        <fullName evidence="1">Uncharacterized protein</fullName>
    </submittedName>
</protein>
<organism evidence="1 2">
    <name type="scientific">Actinomadura parmotrematis</name>
    <dbReference type="NCBI Taxonomy" id="2864039"/>
    <lineage>
        <taxon>Bacteria</taxon>
        <taxon>Bacillati</taxon>
        <taxon>Actinomycetota</taxon>
        <taxon>Actinomycetes</taxon>
        <taxon>Streptosporangiales</taxon>
        <taxon>Thermomonosporaceae</taxon>
        <taxon>Actinomadura</taxon>
    </lineage>
</organism>
<accession>A0ABS7G477</accession>
<dbReference type="EMBL" id="JAIBOA010000031">
    <property type="protein sequence ID" value="MBW8487165.1"/>
    <property type="molecule type" value="Genomic_DNA"/>
</dbReference>
<dbReference type="Proteomes" id="UP000774570">
    <property type="component" value="Unassembled WGS sequence"/>
</dbReference>
<dbReference type="RefSeq" id="WP_220170406.1">
    <property type="nucleotide sequence ID" value="NZ_JAIBOA010000031.1"/>
</dbReference>
<sequence length="94" mass="9958">MAVTPGGTAPRPACFSWELIDAVSGRPGAGPCGVSRSRPGAQRALSEALLDATPGTVGELWQVRPSRSRAAVFVYEGLVARAEHDARTRRVVWS</sequence>
<comment type="caution">
    <text evidence="1">The sequence shown here is derived from an EMBL/GenBank/DDBJ whole genome shotgun (WGS) entry which is preliminary data.</text>
</comment>
<evidence type="ECO:0000313" key="1">
    <source>
        <dbReference type="EMBL" id="MBW8487165.1"/>
    </source>
</evidence>